<dbReference type="Proteomes" id="UP000187499">
    <property type="component" value="Chromosome"/>
</dbReference>
<proteinExistence type="predicted"/>
<keyword evidence="2" id="KW-1185">Reference proteome</keyword>
<sequence length="236" mass="26636">MIKGDFLINGKTGMLGLHSFLESYPIISIPKMKKTMEQIEGANFQSILNEDSYDNRSVELHIVVQADNELDRTMRVSALISAFNSPDYVGFTYYGEPNFVYYITNAEEVTQSRVTRTSYWTALVFKLTAKAFKYYEPEVSYEVNGSLTLENKFSYASRPLIKFNSGGSLAINSDTFNYTLPSGGATVDALEEQQDVYTDTGLVDNAFDMAQEFPQLYPGTNTITADATIWPRWRTI</sequence>
<evidence type="ECO:0008006" key="3">
    <source>
        <dbReference type="Google" id="ProtNLM"/>
    </source>
</evidence>
<evidence type="ECO:0000313" key="1">
    <source>
        <dbReference type="EMBL" id="APX73110.1"/>
    </source>
</evidence>
<dbReference type="RefSeq" id="WP_076617866.1">
    <property type="nucleotide sequence ID" value="NZ_CP019323.1"/>
</dbReference>
<dbReference type="OrthoDB" id="2292538at2"/>
<accession>A0A1P8Q5H8</accession>
<name>A0A1P8Q5H8_9LACO</name>
<dbReference type="EMBL" id="CP019323">
    <property type="protein sequence ID" value="APX73110.1"/>
    <property type="molecule type" value="Genomic_DNA"/>
</dbReference>
<organism evidence="1 2">
    <name type="scientific">Companilactobacillus allii</name>
    <dbReference type="NCBI Taxonomy" id="1847728"/>
    <lineage>
        <taxon>Bacteria</taxon>
        <taxon>Bacillati</taxon>
        <taxon>Bacillota</taxon>
        <taxon>Bacilli</taxon>
        <taxon>Lactobacillales</taxon>
        <taxon>Lactobacillaceae</taxon>
        <taxon>Companilactobacillus</taxon>
    </lineage>
</organism>
<evidence type="ECO:0000313" key="2">
    <source>
        <dbReference type="Proteomes" id="UP000187499"/>
    </source>
</evidence>
<dbReference type="KEGG" id="lalw:BTM29_11350"/>
<dbReference type="STRING" id="1847728.BTM29_11350"/>
<reference evidence="2" key="1">
    <citation type="submission" date="2016-12" db="EMBL/GenBank/DDBJ databases">
        <authorList>
            <person name="Jung M.Y."/>
            <person name="Lee S.H."/>
        </authorList>
    </citation>
    <scope>NUCLEOTIDE SEQUENCE [LARGE SCALE GENOMIC DNA]</scope>
    <source>
        <strain evidence="2">WiKim39</strain>
    </source>
</reference>
<dbReference type="AlphaFoldDB" id="A0A1P8Q5H8"/>
<protein>
    <recommendedName>
        <fullName evidence="3">Phage tail protein</fullName>
    </recommendedName>
</protein>
<gene>
    <name evidence="1" type="ORF">BTM29_11350</name>
</gene>